<evidence type="ECO:0000313" key="4">
    <source>
        <dbReference type="Proteomes" id="UP000224182"/>
    </source>
</evidence>
<keyword evidence="2" id="KW-0472">Membrane</keyword>
<feature type="coiled-coil region" evidence="1">
    <location>
        <begin position="19"/>
        <end position="46"/>
    </location>
</feature>
<accession>A0A2C6BQ95</accession>
<evidence type="ECO:0000256" key="1">
    <source>
        <dbReference type="SAM" id="Coils"/>
    </source>
</evidence>
<dbReference type="EMBL" id="NIRN01000001">
    <property type="protein sequence ID" value="PHI06005.1"/>
    <property type="molecule type" value="Genomic_DNA"/>
</dbReference>
<name>A0A2C6BQ95_FUSNP</name>
<keyword evidence="2" id="KW-1133">Transmembrane helix</keyword>
<evidence type="ECO:0000313" key="3">
    <source>
        <dbReference type="EMBL" id="PHI06005.1"/>
    </source>
</evidence>
<dbReference type="Proteomes" id="UP000224182">
    <property type="component" value="Unassembled WGS sequence"/>
</dbReference>
<dbReference type="AlphaFoldDB" id="A0A2C6BQ95"/>
<reference evidence="3 4" key="1">
    <citation type="submission" date="2017-06" db="EMBL/GenBank/DDBJ databases">
        <title>Draft genome sequence of Fusobacterium nucleatum subsp. polymorphum KCOM 1271 (=ChDC F305).</title>
        <authorList>
            <person name="Kook J.-K."/>
            <person name="Park S.-N."/>
            <person name="Lim Y.K."/>
            <person name="Roh H."/>
        </authorList>
    </citation>
    <scope>NUCLEOTIDE SEQUENCE [LARGE SCALE GENOMIC DNA]</scope>
    <source>
        <strain evidence="4">KCOM 1271 (ChDC F305)</strain>
    </source>
</reference>
<sequence>MAKTIGVLLSLKDQFTTPLQKATKSVKNMDRQLEKAENQIKAFGNRVKAGMKSVVKWAAIGFGALTAAAGVFIKQSIDAAKDKLKADKLLETNLMKQANFKKEHIQMLKDEASALQDVGVVGDDVAVAGAGQLAIYKLKADQIKTILPVIDDMVAKEKGFNGTQEDAIAMADVFGKAVEGKTKGLVKYGVSLTDAEEKLFKTMKREQRAEFLNKKLTAAIGGTNKALRETDEGKIVAAKGAWGDMQAELGKKLMPKLGAIAEWFHSKIPAIQDFILGIADKIQELVTRAEPYITQIKDMFGKIFEKVKPALEETWQILSDAGTVAIDIAQGIINNWDRISPIVYTLVGAIAAYKLVMFGAWVYTTAMVAITKVKMAWDAAQAAATETLTVKQWLLNAAMNANPIGVVIGAIAILVGGIWLLCKNWDLVKKKTIELWKKLDNNPLGKVLKFIIKFGNPVGAMINAFLFLKDVITQNWDTIKGFATTLWDNLVGAFNYVKDVILGVCDVLVGIFMPIWEAVCDGINWLKDIVLGVCDVVGGIFTAIWDGVVKALDRLKEGFNKVTDFITGAFMSAWDSLMKALDAILHPIETAKNAFGKLIDKLKFWNNTKVEDKTINITENTKKTTETVGGANKTGIATTSIKNPRHALGTAYFKGGVTGINEGGRNETAILPAGTQILSHEQGKTLQKNNKDTISNLCDTITNVFLKAWDGIMKALDAVLHPIETAKNAFGKLIDKLKFWNNTKVEDKTININEVKKTDNIGGSNKTGITTTIVKNPRHALGTAYFKGGVTGINEGGRNETAILPAGTQILSHEEGKSLQKNNTEKQVIIKEVESKKSSDKKIELHIHIAGNFIGEKEHMEKYGEYTANKILAALNNM</sequence>
<organism evidence="3 4">
    <name type="scientific">Fusobacterium nucleatum subsp. polymorphum</name>
    <name type="common">Fusobacterium polymorphum</name>
    <dbReference type="NCBI Taxonomy" id="76857"/>
    <lineage>
        <taxon>Bacteria</taxon>
        <taxon>Fusobacteriati</taxon>
        <taxon>Fusobacteriota</taxon>
        <taxon>Fusobacteriia</taxon>
        <taxon>Fusobacteriales</taxon>
        <taxon>Fusobacteriaceae</taxon>
        <taxon>Fusobacterium</taxon>
    </lineage>
</organism>
<proteinExistence type="predicted"/>
<gene>
    <name evidence="3" type="ORF">CBG54_02560</name>
</gene>
<feature type="transmembrane region" description="Helical" evidence="2">
    <location>
        <begin position="342"/>
        <end position="363"/>
    </location>
</feature>
<evidence type="ECO:0000256" key="2">
    <source>
        <dbReference type="SAM" id="Phobius"/>
    </source>
</evidence>
<protein>
    <submittedName>
        <fullName evidence="3">Phage tail protein</fullName>
    </submittedName>
</protein>
<feature type="transmembrane region" description="Helical" evidence="2">
    <location>
        <begin position="403"/>
        <end position="422"/>
    </location>
</feature>
<dbReference type="RefSeq" id="WP_098973658.1">
    <property type="nucleotide sequence ID" value="NZ_CP077115.1"/>
</dbReference>
<comment type="caution">
    <text evidence="3">The sequence shown here is derived from an EMBL/GenBank/DDBJ whole genome shotgun (WGS) entry which is preliminary data.</text>
</comment>
<keyword evidence="1" id="KW-0175">Coiled coil</keyword>
<keyword evidence="2" id="KW-0812">Transmembrane</keyword>